<feature type="transmembrane region" description="Helical" evidence="1">
    <location>
        <begin position="50"/>
        <end position="70"/>
    </location>
</feature>
<comment type="caution">
    <text evidence="2">The sequence shown here is derived from an EMBL/GenBank/DDBJ whole genome shotgun (WGS) entry which is preliminary data.</text>
</comment>
<dbReference type="AlphaFoldDB" id="A0A0F9A2U4"/>
<feature type="non-terminal residue" evidence="2">
    <location>
        <position position="1"/>
    </location>
</feature>
<name>A0A0F9A2U4_9ZZZZ</name>
<sequence length="71" mass="8081">KLEGEAKTLSDKIWKLYNATEKSSDAWWKGEMKKLGQEAKLIENKAVIDMPMGFLLGFLAAIILFIIYLAF</sequence>
<reference evidence="2" key="1">
    <citation type="journal article" date="2015" name="Nature">
        <title>Complex archaea that bridge the gap between prokaryotes and eukaryotes.</title>
        <authorList>
            <person name="Spang A."/>
            <person name="Saw J.H."/>
            <person name="Jorgensen S.L."/>
            <person name="Zaremba-Niedzwiedzka K."/>
            <person name="Martijn J."/>
            <person name="Lind A.E."/>
            <person name="van Eijk R."/>
            <person name="Schleper C."/>
            <person name="Guy L."/>
            <person name="Ettema T.J."/>
        </authorList>
    </citation>
    <scope>NUCLEOTIDE SEQUENCE</scope>
</reference>
<organism evidence="2">
    <name type="scientific">marine sediment metagenome</name>
    <dbReference type="NCBI Taxonomy" id="412755"/>
    <lineage>
        <taxon>unclassified sequences</taxon>
        <taxon>metagenomes</taxon>
        <taxon>ecological metagenomes</taxon>
    </lineage>
</organism>
<keyword evidence="1" id="KW-0472">Membrane</keyword>
<gene>
    <name evidence="2" type="ORF">LCGC14_2702970</name>
</gene>
<evidence type="ECO:0000256" key="1">
    <source>
        <dbReference type="SAM" id="Phobius"/>
    </source>
</evidence>
<accession>A0A0F9A2U4</accession>
<dbReference type="EMBL" id="LAZR01048212">
    <property type="protein sequence ID" value="KKK92435.1"/>
    <property type="molecule type" value="Genomic_DNA"/>
</dbReference>
<keyword evidence="1" id="KW-0812">Transmembrane</keyword>
<evidence type="ECO:0000313" key="2">
    <source>
        <dbReference type="EMBL" id="KKK92435.1"/>
    </source>
</evidence>
<keyword evidence="1" id="KW-1133">Transmembrane helix</keyword>
<protein>
    <submittedName>
        <fullName evidence="2">Uncharacterized protein</fullName>
    </submittedName>
</protein>
<proteinExistence type="predicted"/>